<evidence type="ECO:0000313" key="1">
    <source>
        <dbReference type="EMBL" id="KRZ07411.1"/>
    </source>
</evidence>
<accession>A0A0V1H9J4</accession>
<evidence type="ECO:0000313" key="2">
    <source>
        <dbReference type="Proteomes" id="UP000055024"/>
    </source>
</evidence>
<proteinExistence type="predicted"/>
<dbReference type="Proteomes" id="UP000055024">
    <property type="component" value="Unassembled WGS sequence"/>
</dbReference>
<dbReference type="AlphaFoldDB" id="A0A0V1H9J4"/>
<organism evidence="1 2">
    <name type="scientific">Trichinella zimbabwensis</name>
    <dbReference type="NCBI Taxonomy" id="268475"/>
    <lineage>
        <taxon>Eukaryota</taxon>
        <taxon>Metazoa</taxon>
        <taxon>Ecdysozoa</taxon>
        <taxon>Nematoda</taxon>
        <taxon>Enoplea</taxon>
        <taxon>Dorylaimia</taxon>
        <taxon>Trichinellida</taxon>
        <taxon>Trichinellidae</taxon>
        <taxon>Trichinella</taxon>
    </lineage>
</organism>
<dbReference type="OrthoDB" id="10560688at2759"/>
<name>A0A0V1H9J4_9BILA</name>
<reference evidence="1 2" key="1">
    <citation type="submission" date="2015-01" db="EMBL/GenBank/DDBJ databases">
        <title>Evolution of Trichinella species and genotypes.</title>
        <authorList>
            <person name="Korhonen P.K."/>
            <person name="Edoardo P."/>
            <person name="Giuseppe L.R."/>
            <person name="Gasser R.B."/>
        </authorList>
    </citation>
    <scope>NUCLEOTIDE SEQUENCE [LARGE SCALE GENOMIC DNA]</scope>
    <source>
        <strain evidence="1">ISS1029</strain>
    </source>
</reference>
<dbReference type="EMBL" id="JYDP01000102">
    <property type="protein sequence ID" value="KRZ07411.1"/>
    <property type="molecule type" value="Genomic_DNA"/>
</dbReference>
<comment type="caution">
    <text evidence="1">The sequence shown here is derived from an EMBL/GenBank/DDBJ whole genome shotgun (WGS) entry which is preliminary data.</text>
</comment>
<protein>
    <submittedName>
        <fullName evidence="1">Uncharacterized protein</fullName>
    </submittedName>
</protein>
<gene>
    <name evidence="1" type="ORF">T11_3681</name>
</gene>
<sequence>MTKAGQCKKLGAKRNQNRPIRRAFILIVRKVNCRYTVRTGKLSTYKSEDTTFRVTRRADIDAMSHAEEKEKNSVIGYVALKKY</sequence>
<keyword evidence="2" id="KW-1185">Reference proteome</keyword>